<dbReference type="Proteomes" id="UP000291600">
    <property type="component" value="Unassembled WGS sequence"/>
</dbReference>
<proteinExistence type="predicted"/>
<sequence length="246" mass="26765">MALTLKTVVSQIEQYGASTCGDLAALLGVAPKDMIAFLSDAVEHNELICVNGLYAESGGKRVQRNSVKQLQNMVKAHQNPAKPEIKATKMPSSAIKPTVGLLRELLAEHGDMTAAELGQRTKIEGRMIGSMLANDKKAGRITLVTRNGKNYYHMVKEGEAVQPQNEPQNIPKTIPAGDAAKEMAKTKEFAVNKTTARIPDHMMELIVPTPEFLALELRRLRSEVRRVEALKKAVSGAVRQLAKGGC</sequence>
<dbReference type="AlphaFoldDB" id="A0ABD7Q167"/>
<accession>A0ABD7Q167</accession>
<comment type="caution">
    <text evidence="1">The sequence shown here is derived from an EMBL/GenBank/DDBJ whole genome shotgun (WGS) entry which is preliminary data.</text>
</comment>
<organism evidence="1 2">
    <name type="scientific">Hafnia alvei</name>
    <dbReference type="NCBI Taxonomy" id="569"/>
    <lineage>
        <taxon>Bacteria</taxon>
        <taxon>Pseudomonadati</taxon>
        <taxon>Pseudomonadota</taxon>
        <taxon>Gammaproteobacteria</taxon>
        <taxon>Enterobacterales</taxon>
        <taxon>Hafniaceae</taxon>
        <taxon>Hafnia</taxon>
    </lineage>
</organism>
<dbReference type="RefSeq" id="WP_130971349.1">
    <property type="nucleotide sequence ID" value="NZ_SITJ01000076.1"/>
</dbReference>
<evidence type="ECO:0008006" key="3">
    <source>
        <dbReference type="Google" id="ProtNLM"/>
    </source>
</evidence>
<evidence type="ECO:0000313" key="2">
    <source>
        <dbReference type="Proteomes" id="UP000291600"/>
    </source>
</evidence>
<reference evidence="1 2" key="1">
    <citation type="submission" date="2019-02" db="EMBL/GenBank/DDBJ databases">
        <title>Comparative genomic analysis of the Hafnia genus genomes.</title>
        <authorList>
            <person name="Zhiqiu Y."/>
            <person name="Chao Y."/>
            <person name="Yuhui D."/>
            <person name="Di H."/>
            <person name="Bin L."/>
        </authorList>
    </citation>
    <scope>NUCLEOTIDE SEQUENCE [LARGE SCALE GENOMIC DNA]</scope>
    <source>
        <strain evidence="1 2">PCM_1210</strain>
    </source>
</reference>
<protein>
    <recommendedName>
        <fullName evidence="3">DUF1627 domain-containing protein</fullName>
    </recommendedName>
</protein>
<dbReference type="EMBL" id="SITJ01000076">
    <property type="protein sequence ID" value="TBL66659.1"/>
    <property type="molecule type" value="Genomic_DNA"/>
</dbReference>
<name>A0ABD7Q167_HAFAL</name>
<evidence type="ECO:0000313" key="1">
    <source>
        <dbReference type="EMBL" id="TBL66659.1"/>
    </source>
</evidence>
<gene>
    <name evidence="1" type="ORF">EYY96_16945</name>
</gene>